<dbReference type="InterPro" id="IPR050855">
    <property type="entry name" value="NDM-1-like"/>
</dbReference>
<evidence type="ECO:0000256" key="5">
    <source>
        <dbReference type="ARBA" id="ARBA00011245"/>
    </source>
</evidence>
<dbReference type="EC" id="3.5.2.6" evidence="6"/>
<evidence type="ECO:0000256" key="3">
    <source>
        <dbReference type="ARBA" id="ARBA00004418"/>
    </source>
</evidence>
<comment type="subcellular location">
    <subcellularLocation>
        <location evidence="3">Periplasm</location>
    </subcellularLocation>
</comment>
<dbReference type="Proteomes" id="UP000198785">
    <property type="component" value="Unassembled WGS sequence"/>
</dbReference>
<dbReference type="GO" id="GO:0008800">
    <property type="term" value="F:beta-lactamase activity"/>
    <property type="evidence" value="ECO:0007669"/>
    <property type="project" value="UniProtKB-EC"/>
</dbReference>
<feature type="signal peptide" evidence="13">
    <location>
        <begin position="1"/>
        <end position="27"/>
    </location>
</feature>
<dbReference type="PROSITE" id="PS00744">
    <property type="entry name" value="BETA_LACTAMASE_B_2"/>
    <property type="match status" value="1"/>
</dbReference>
<feature type="domain" description="Metallo-beta-lactamase" evidence="14">
    <location>
        <begin position="56"/>
        <end position="226"/>
    </location>
</feature>
<keyword evidence="8 13" id="KW-0732">Signal</keyword>
<dbReference type="EMBL" id="FOZZ01000007">
    <property type="protein sequence ID" value="SFS95144.1"/>
    <property type="molecule type" value="Genomic_DNA"/>
</dbReference>
<dbReference type="Gene3D" id="3.60.15.10">
    <property type="entry name" value="Ribonuclease Z/Hydroxyacylglutathione hydrolase-like"/>
    <property type="match status" value="1"/>
</dbReference>
<reference evidence="15 16" key="1">
    <citation type="submission" date="2016-10" db="EMBL/GenBank/DDBJ databases">
        <authorList>
            <person name="de Groot N.N."/>
        </authorList>
    </citation>
    <scope>NUCLEOTIDE SEQUENCE [LARGE SCALE GENOMIC DNA]</scope>
    <source>
        <strain evidence="15 16">DSM 22789</strain>
    </source>
</reference>
<keyword evidence="12" id="KW-0046">Antibiotic resistance</keyword>
<dbReference type="NCBIfam" id="NF012229">
    <property type="entry name" value="bla_class_B_core"/>
    <property type="match status" value="1"/>
</dbReference>
<name>A0A1I6U179_9SPHI</name>
<proteinExistence type="inferred from homology"/>
<evidence type="ECO:0000256" key="9">
    <source>
        <dbReference type="ARBA" id="ARBA00022764"/>
    </source>
</evidence>
<sequence length="250" mass="28437">MKKKQQIFSKIISLILFIVVNALSALAQEKSLQIEQLNDKLYLFTTYNEYNGTKVSANALYLITNEGVILFDTPWDASQYQPLLDSIQNRHGLPVIGVYATHWHEDRAGGFGYYNEIGIPTYATARTNHLLQQNGKPMAMYIIEEDTIYTIGEETFVFNFFGPGHSLDNTVVWFPEYRILDGGCFIKSADAKNLGFTGDGKVEEWKPSLARLLAHYPEINLVIPGHDDWKTSKQHIDNTLQLLEKDQSKN</sequence>
<keyword evidence="16" id="KW-1185">Reference proteome</keyword>
<dbReference type="GO" id="GO:0008270">
    <property type="term" value="F:zinc ion binding"/>
    <property type="evidence" value="ECO:0007669"/>
    <property type="project" value="InterPro"/>
</dbReference>
<evidence type="ECO:0000256" key="13">
    <source>
        <dbReference type="SAM" id="SignalP"/>
    </source>
</evidence>
<dbReference type="InterPro" id="IPR036866">
    <property type="entry name" value="RibonucZ/Hydroxyglut_hydro"/>
</dbReference>
<dbReference type="GO" id="GO:0017001">
    <property type="term" value="P:antibiotic catabolic process"/>
    <property type="evidence" value="ECO:0007669"/>
    <property type="project" value="InterPro"/>
</dbReference>
<keyword evidence="9" id="KW-0574">Periplasm</keyword>
<evidence type="ECO:0000256" key="10">
    <source>
        <dbReference type="ARBA" id="ARBA00022801"/>
    </source>
</evidence>
<dbReference type="Pfam" id="PF00753">
    <property type="entry name" value="Lactamase_B"/>
    <property type="match status" value="1"/>
</dbReference>
<dbReference type="GO" id="GO:0046677">
    <property type="term" value="P:response to antibiotic"/>
    <property type="evidence" value="ECO:0007669"/>
    <property type="project" value="UniProtKB-KW"/>
</dbReference>
<evidence type="ECO:0000256" key="8">
    <source>
        <dbReference type="ARBA" id="ARBA00022729"/>
    </source>
</evidence>
<dbReference type="STRING" id="683125.SAMN05660206_107192"/>
<comment type="similarity">
    <text evidence="4">Belongs to the metallo-beta-lactamase superfamily. Class-B beta-lactamase family.</text>
</comment>
<evidence type="ECO:0000256" key="1">
    <source>
        <dbReference type="ARBA" id="ARBA00001526"/>
    </source>
</evidence>
<evidence type="ECO:0000313" key="16">
    <source>
        <dbReference type="Proteomes" id="UP000198785"/>
    </source>
</evidence>
<dbReference type="PANTHER" id="PTHR42951:SF4">
    <property type="entry name" value="ACYL-COENZYME A THIOESTERASE MBLAC2"/>
    <property type="match status" value="1"/>
</dbReference>
<evidence type="ECO:0000259" key="14">
    <source>
        <dbReference type="SMART" id="SM00849"/>
    </source>
</evidence>
<keyword evidence="11" id="KW-0862">Zinc</keyword>
<dbReference type="InterPro" id="IPR001018">
    <property type="entry name" value="Beta-lactamase_class-B_CS"/>
</dbReference>
<comment type="catalytic activity">
    <reaction evidence="1">
        <text>a beta-lactam + H2O = a substituted beta-amino acid</text>
        <dbReference type="Rhea" id="RHEA:20401"/>
        <dbReference type="ChEBI" id="CHEBI:15377"/>
        <dbReference type="ChEBI" id="CHEBI:35627"/>
        <dbReference type="ChEBI" id="CHEBI:140347"/>
        <dbReference type="EC" id="3.5.2.6"/>
    </reaction>
</comment>
<dbReference type="SUPFAM" id="SSF56281">
    <property type="entry name" value="Metallo-hydrolase/oxidoreductase"/>
    <property type="match status" value="1"/>
</dbReference>
<evidence type="ECO:0000313" key="15">
    <source>
        <dbReference type="EMBL" id="SFS95144.1"/>
    </source>
</evidence>
<dbReference type="InterPro" id="IPR001279">
    <property type="entry name" value="Metallo-B-lactamas"/>
</dbReference>
<accession>A0A1I6U179</accession>
<dbReference type="OrthoDB" id="9769598at2"/>
<dbReference type="SMART" id="SM00849">
    <property type="entry name" value="Lactamase_B"/>
    <property type="match status" value="1"/>
</dbReference>
<keyword evidence="7" id="KW-0479">Metal-binding</keyword>
<evidence type="ECO:0000256" key="11">
    <source>
        <dbReference type="ARBA" id="ARBA00022833"/>
    </source>
</evidence>
<evidence type="ECO:0000256" key="6">
    <source>
        <dbReference type="ARBA" id="ARBA00012865"/>
    </source>
</evidence>
<organism evidence="15 16">
    <name type="scientific">Sphingobacterium wenxiniae</name>
    <dbReference type="NCBI Taxonomy" id="683125"/>
    <lineage>
        <taxon>Bacteria</taxon>
        <taxon>Pseudomonadati</taxon>
        <taxon>Bacteroidota</taxon>
        <taxon>Sphingobacteriia</taxon>
        <taxon>Sphingobacteriales</taxon>
        <taxon>Sphingobacteriaceae</taxon>
        <taxon>Sphingobacterium</taxon>
    </lineage>
</organism>
<dbReference type="PANTHER" id="PTHR42951">
    <property type="entry name" value="METALLO-BETA-LACTAMASE DOMAIN-CONTAINING"/>
    <property type="match status" value="1"/>
</dbReference>
<comment type="cofactor">
    <cofactor evidence="2">
        <name>Zn(2+)</name>
        <dbReference type="ChEBI" id="CHEBI:29105"/>
    </cofactor>
</comment>
<dbReference type="AlphaFoldDB" id="A0A1I6U179"/>
<feature type="chain" id="PRO_5011493789" description="beta-lactamase" evidence="13">
    <location>
        <begin position="28"/>
        <end position="250"/>
    </location>
</feature>
<keyword evidence="10" id="KW-0378">Hydrolase</keyword>
<dbReference type="GO" id="GO:0042597">
    <property type="term" value="C:periplasmic space"/>
    <property type="evidence" value="ECO:0007669"/>
    <property type="project" value="UniProtKB-SubCell"/>
</dbReference>
<comment type="subunit">
    <text evidence="5">Monomer.</text>
</comment>
<dbReference type="RefSeq" id="WP_093366145.1">
    <property type="nucleotide sequence ID" value="NZ_FOZZ01000007.1"/>
</dbReference>
<dbReference type="InterPro" id="IPR058199">
    <property type="entry name" value="BlaB//VIM/IMP-1"/>
</dbReference>
<evidence type="ECO:0000256" key="2">
    <source>
        <dbReference type="ARBA" id="ARBA00001947"/>
    </source>
</evidence>
<dbReference type="NCBIfam" id="NF012146">
    <property type="entry name" value="blaB-IND-MUS"/>
    <property type="match status" value="1"/>
</dbReference>
<protein>
    <recommendedName>
        <fullName evidence="6">beta-lactamase</fullName>
        <ecNumber evidence="6">3.5.2.6</ecNumber>
    </recommendedName>
</protein>
<evidence type="ECO:0000256" key="12">
    <source>
        <dbReference type="ARBA" id="ARBA00023251"/>
    </source>
</evidence>
<dbReference type="NCBIfam" id="NF033088">
    <property type="entry name" value="bla_subclass_B1"/>
    <property type="match status" value="1"/>
</dbReference>
<gene>
    <name evidence="15" type="ORF">SAMN05660206_107192</name>
</gene>
<evidence type="ECO:0000256" key="7">
    <source>
        <dbReference type="ARBA" id="ARBA00022723"/>
    </source>
</evidence>
<evidence type="ECO:0000256" key="4">
    <source>
        <dbReference type="ARBA" id="ARBA00005250"/>
    </source>
</evidence>